<keyword evidence="3" id="KW-1185">Reference proteome</keyword>
<name>A0AAD7W7K8_9TELE</name>
<evidence type="ECO:0000313" key="2">
    <source>
        <dbReference type="EMBL" id="KAJ8386772.1"/>
    </source>
</evidence>
<accession>A0AAD7W7K8</accession>
<feature type="compositionally biased region" description="Polar residues" evidence="1">
    <location>
        <begin position="1"/>
        <end position="11"/>
    </location>
</feature>
<proteinExistence type="predicted"/>
<feature type="compositionally biased region" description="Basic and acidic residues" evidence="1">
    <location>
        <begin position="45"/>
        <end position="54"/>
    </location>
</feature>
<protein>
    <submittedName>
        <fullName evidence="2">Uncharacterized protein</fullName>
    </submittedName>
</protein>
<evidence type="ECO:0000313" key="3">
    <source>
        <dbReference type="Proteomes" id="UP001221898"/>
    </source>
</evidence>
<dbReference type="AlphaFoldDB" id="A0AAD7W7K8"/>
<comment type="caution">
    <text evidence="2">The sequence shown here is derived from an EMBL/GenBank/DDBJ whole genome shotgun (WGS) entry which is preliminary data.</text>
</comment>
<organism evidence="2 3">
    <name type="scientific">Aldrovandia affinis</name>
    <dbReference type="NCBI Taxonomy" id="143900"/>
    <lineage>
        <taxon>Eukaryota</taxon>
        <taxon>Metazoa</taxon>
        <taxon>Chordata</taxon>
        <taxon>Craniata</taxon>
        <taxon>Vertebrata</taxon>
        <taxon>Euteleostomi</taxon>
        <taxon>Actinopterygii</taxon>
        <taxon>Neopterygii</taxon>
        <taxon>Teleostei</taxon>
        <taxon>Notacanthiformes</taxon>
        <taxon>Halosauridae</taxon>
        <taxon>Aldrovandia</taxon>
    </lineage>
</organism>
<sequence>MPLGSGQQSIMGDSAEEKGDSPAASVVLRLSRTHEASRTGRRGRGGGDHGERSQLRPSLTSWTKRCSLLCVPRAHTEGALVPALAASSPPQGFINPAVITRVPRACDPGALRSDGLLTEKLQDTRRDTAGAQALRRVSIICR</sequence>
<gene>
    <name evidence="2" type="ORF">AAFF_G00167210</name>
</gene>
<dbReference type="Proteomes" id="UP001221898">
    <property type="component" value="Unassembled WGS sequence"/>
</dbReference>
<feature type="region of interest" description="Disordered" evidence="1">
    <location>
        <begin position="1"/>
        <end position="58"/>
    </location>
</feature>
<evidence type="ECO:0000256" key="1">
    <source>
        <dbReference type="SAM" id="MobiDB-lite"/>
    </source>
</evidence>
<dbReference type="EMBL" id="JAINUG010000223">
    <property type="protein sequence ID" value="KAJ8386772.1"/>
    <property type="molecule type" value="Genomic_DNA"/>
</dbReference>
<reference evidence="2" key="1">
    <citation type="journal article" date="2023" name="Science">
        <title>Genome structures resolve the early diversification of teleost fishes.</title>
        <authorList>
            <person name="Parey E."/>
            <person name="Louis A."/>
            <person name="Montfort J."/>
            <person name="Bouchez O."/>
            <person name="Roques C."/>
            <person name="Iampietro C."/>
            <person name="Lluch J."/>
            <person name="Castinel A."/>
            <person name="Donnadieu C."/>
            <person name="Desvignes T."/>
            <person name="Floi Bucao C."/>
            <person name="Jouanno E."/>
            <person name="Wen M."/>
            <person name="Mejri S."/>
            <person name="Dirks R."/>
            <person name="Jansen H."/>
            <person name="Henkel C."/>
            <person name="Chen W.J."/>
            <person name="Zahm M."/>
            <person name="Cabau C."/>
            <person name="Klopp C."/>
            <person name="Thompson A.W."/>
            <person name="Robinson-Rechavi M."/>
            <person name="Braasch I."/>
            <person name="Lecointre G."/>
            <person name="Bobe J."/>
            <person name="Postlethwait J.H."/>
            <person name="Berthelot C."/>
            <person name="Roest Crollius H."/>
            <person name="Guiguen Y."/>
        </authorList>
    </citation>
    <scope>NUCLEOTIDE SEQUENCE</scope>
    <source>
        <strain evidence="2">NC1722</strain>
    </source>
</reference>